<name>A0A3S0XZZ3_9MICO</name>
<dbReference type="InterPro" id="IPR003140">
    <property type="entry name" value="PLipase/COase/thioEstase"/>
</dbReference>
<evidence type="ECO:0000313" key="5">
    <source>
        <dbReference type="Proteomes" id="UP000274909"/>
    </source>
</evidence>
<dbReference type="EMBL" id="RZGZ01000002">
    <property type="protein sequence ID" value="RUR00979.1"/>
    <property type="molecule type" value="Genomic_DNA"/>
</dbReference>
<evidence type="ECO:0000259" key="3">
    <source>
        <dbReference type="Pfam" id="PF02230"/>
    </source>
</evidence>
<dbReference type="Gene3D" id="3.40.50.1820">
    <property type="entry name" value="alpha/beta hydrolase"/>
    <property type="match status" value="1"/>
</dbReference>
<dbReference type="InterPro" id="IPR050565">
    <property type="entry name" value="LYPA1-2/EST-like"/>
</dbReference>
<evidence type="ECO:0000256" key="2">
    <source>
        <dbReference type="ARBA" id="ARBA00022801"/>
    </source>
</evidence>
<sequence length="209" mass="22277">MTRLRDVRSPEWDSTSVDSPVVLFLHGYGSHEHDLACLAQPLAIEGRWASLRAPLDMPGGGAAWVPITTPGRPDPDAVAEATAAVWAWVDENVDDGSVIVPIGFSQGGLMASQLLRTRPDRAAATVILGGFVLAVPQPADESLATARPSVFWGRGAEDRVITEHAIAPTSEWLPGHSSLTERVYPGLAHGIHAKELADVRAFLDAHTTV</sequence>
<dbReference type="AlphaFoldDB" id="A0A3S0XZZ3"/>
<dbReference type="OrthoDB" id="9780848at2"/>
<dbReference type="PANTHER" id="PTHR10655:SF17">
    <property type="entry name" value="LYSOPHOSPHOLIPASE-LIKE PROTEIN 1"/>
    <property type="match status" value="1"/>
</dbReference>
<dbReference type="SUPFAM" id="SSF53474">
    <property type="entry name" value="alpha/beta-Hydrolases"/>
    <property type="match status" value="1"/>
</dbReference>
<dbReference type="PANTHER" id="PTHR10655">
    <property type="entry name" value="LYSOPHOSPHOLIPASE-RELATED"/>
    <property type="match status" value="1"/>
</dbReference>
<organism evidence="4 5">
    <name type="scientific">Labedella endophytica</name>
    <dbReference type="NCBI Taxonomy" id="1523160"/>
    <lineage>
        <taxon>Bacteria</taxon>
        <taxon>Bacillati</taxon>
        <taxon>Actinomycetota</taxon>
        <taxon>Actinomycetes</taxon>
        <taxon>Micrococcales</taxon>
        <taxon>Microbacteriaceae</taxon>
        <taxon>Labedella</taxon>
    </lineage>
</organism>
<accession>A0A3S0XZZ3</accession>
<keyword evidence="5" id="KW-1185">Reference proteome</keyword>
<dbReference type="GO" id="GO:0016787">
    <property type="term" value="F:hydrolase activity"/>
    <property type="evidence" value="ECO:0007669"/>
    <property type="project" value="UniProtKB-KW"/>
</dbReference>
<dbReference type="Pfam" id="PF02230">
    <property type="entry name" value="Abhydrolase_2"/>
    <property type="match status" value="1"/>
</dbReference>
<feature type="domain" description="Phospholipase/carboxylesterase/thioesterase" evidence="3">
    <location>
        <begin position="19"/>
        <end position="206"/>
    </location>
</feature>
<evidence type="ECO:0000313" key="4">
    <source>
        <dbReference type="EMBL" id="RUR00979.1"/>
    </source>
</evidence>
<keyword evidence="2" id="KW-0378">Hydrolase</keyword>
<protein>
    <submittedName>
        <fullName evidence="4">Esterase</fullName>
    </submittedName>
</protein>
<proteinExistence type="inferred from homology"/>
<comment type="caution">
    <text evidence="4">The sequence shown here is derived from an EMBL/GenBank/DDBJ whole genome shotgun (WGS) entry which is preliminary data.</text>
</comment>
<dbReference type="Proteomes" id="UP000274909">
    <property type="component" value="Unassembled WGS sequence"/>
</dbReference>
<comment type="similarity">
    <text evidence="1">Belongs to the AB hydrolase superfamily. AB hydrolase 2 family.</text>
</comment>
<dbReference type="InterPro" id="IPR029058">
    <property type="entry name" value="AB_hydrolase_fold"/>
</dbReference>
<evidence type="ECO:0000256" key="1">
    <source>
        <dbReference type="ARBA" id="ARBA00006499"/>
    </source>
</evidence>
<gene>
    <name evidence="4" type="ORF">ELQ94_05435</name>
</gene>
<dbReference type="RefSeq" id="WP_127047989.1">
    <property type="nucleotide sequence ID" value="NZ_RZGZ01000002.1"/>
</dbReference>
<reference evidence="4 5" key="1">
    <citation type="submission" date="2018-12" db="EMBL/GenBank/DDBJ databases">
        <authorList>
            <person name="Li F."/>
        </authorList>
    </citation>
    <scope>NUCLEOTIDE SEQUENCE [LARGE SCALE GENOMIC DNA]</scope>
    <source>
        <strain evidence="4 5">EGI 6500705</strain>
    </source>
</reference>